<accession>A0A4C1YVE6</accession>
<keyword evidence="2" id="KW-1185">Reference proteome</keyword>
<protein>
    <submittedName>
        <fullName evidence="1">Uncharacterized protein</fullName>
    </submittedName>
</protein>
<dbReference type="AlphaFoldDB" id="A0A4C1YVE6"/>
<organism evidence="1 2">
    <name type="scientific">Eumeta variegata</name>
    <name type="common">Bagworm moth</name>
    <name type="synonym">Eumeta japonica</name>
    <dbReference type="NCBI Taxonomy" id="151549"/>
    <lineage>
        <taxon>Eukaryota</taxon>
        <taxon>Metazoa</taxon>
        <taxon>Ecdysozoa</taxon>
        <taxon>Arthropoda</taxon>
        <taxon>Hexapoda</taxon>
        <taxon>Insecta</taxon>
        <taxon>Pterygota</taxon>
        <taxon>Neoptera</taxon>
        <taxon>Endopterygota</taxon>
        <taxon>Lepidoptera</taxon>
        <taxon>Glossata</taxon>
        <taxon>Ditrysia</taxon>
        <taxon>Tineoidea</taxon>
        <taxon>Psychidae</taxon>
        <taxon>Oiketicinae</taxon>
        <taxon>Eumeta</taxon>
    </lineage>
</organism>
<reference evidence="1 2" key="1">
    <citation type="journal article" date="2019" name="Commun. Biol.">
        <title>The bagworm genome reveals a unique fibroin gene that provides high tensile strength.</title>
        <authorList>
            <person name="Kono N."/>
            <person name="Nakamura H."/>
            <person name="Ohtoshi R."/>
            <person name="Tomita M."/>
            <person name="Numata K."/>
            <person name="Arakawa K."/>
        </authorList>
    </citation>
    <scope>NUCLEOTIDE SEQUENCE [LARGE SCALE GENOMIC DNA]</scope>
</reference>
<gene>
    <name evidence="1" type="ORF">EVAR_49801_1</name>
</gene>
<name>A0A4C1YVE6_EUMVA</name>
<sequence>MRASPSPDTKLKKPKTYDDVAVARQYLTELIKRYDITSQRYLCIHQRVNRYRDRGHAWPSARGLFVPPHRREKLIAACKWMYA</sequence>
<proteinExistence type="predicted"/>
<comment type="caution">
    <text evidence="1">The sequence shown here is derived from an EMBL/GenBank/DDBJ whole genome shotgun (WGS) entry which is preliminary data.</text>
</comment>
<evidence type="ECO:0000313" key="1">
    <source>
        <dbReference type="EMBL" id="GBP78902.1"/>
    </source>
</evidence>
<evidence type="ECO:0000313" key="2">
    <source>
        <dbReference type="Proteomes" id="UP000299102"/>
    </source>
</evidence>
<dbReference type="Proteomes" id="UP000299102">
    <property type="component" value="Unassembled WGS sequence"/>
</dbReference>
<dbReference type="EMBL" id="BGZK01001391">
    <property type="protein sequence ID" value="GBP78902.1"/>
    <property type="molecule type" value="Genomic_DNA"/>
</dbReference>